<dbReference type="Gene3D" id="6.10.340.10">
    <property type="match status" value="1"/>
</dbReference>
<keyword evidence="4" id="KW-1003">Cell membrane</keyword>
<reference evidence="17" key="1">
    <citation type="journal article" date="2021" name="PeerJ">
        <title>Extensive microbial diversity within the chicken gut microbiome revealed by metagenomics and culture.</title>
        <authorList>
            <person name="Gilroy R."/>
            <person name="Ravi A."/>
            <person name="Getino M."/>
            <person name="Pursley I."/>
            <person name="Horton D.L."/>
            <person name="Alikhan N.F."/>
            <person name="Baker D."/>
            <person name="Gharbi K."/>
            <person name="Hall N."/>
            <person name="Watson M."/>
            <person name="Adriaenssens E.M."/>
            <person name="Foster-Nyarko E."/>
            <person name="Jarju S."/>
            <person name="Secka A."/>
            <person name="Antonio M."/>
            <person name="Oren A."/>
            <person name="Chaudhuri R.R."/>
            <person name="La Ragione R."/>
            <person name="Hildebrand F."/>
            <person name="Pallen M.J."/>
        </authorList>
    </citation>
    <scope>NUCLEOTIDE SEQUENCE</scope>
    <source>
        <strain evidence="17">ChiSjej1B19-5720</strain>
    </source>
</reference>
<keyword evidence="11 14" id="KW-1133">Transmembrane helix</keyword>
<evidence type="ECO:0000313" key="17">
    <source>
        <dbReference type="EMBL" id="HJB29372.1"/>
    </source>
</evidence>
<dbReference type="PRINTS" id="PR00344">
    <property type="entry name" value="BCTRLSENSOR"/>
</dbReference>
<evidence type="ECO:0000259" key="16">
    <source>
        <dbReference type="PROSITE" id="PS50885"/>
    </source>
</evidence>
<dbReference type="InterPro" id="IPR003660">
    <property type="entry name" value="HAMP_dom"/>
</dbReference>
<dbReference type="InterPro" id="IPR050398">
    <property type="entry name" value="HssS/ArlS-like"/>
</dbReference>
<evidence type="ECO:0000256" key="13">
    <source>
        <dbReference type="ARBA" id="ARBA00023136"/>
    </source>
</evidence>
<protein>
    <recommendedName>
        <fullName evidence="3">histidine kinase</fullName>
        <ecNumber evidence="3">2.7.13.3</ecNumber>
    </recommendedName>
</protein>
<evidence type="ECO:0000259" key="15">
    <source>
        <dbReference type="PROSITE" id="PS50109"/>
    </source>
</evidence>
<evidence type="ECO:0000256" key="5">
    <source>
        <dbReference type="ARBA" id="ARBA00022553"/>
    </source>
</evidence>
<feature type="domain" description="HAMP" evidence="16">
    <location>
        <begin position="173"/>
        <end position="227"/>
    </location>
</feature>
<dbReference type="GO" id="GO:0005886">
    <property type="term" value="C:plasma membrane"/>
    <property type="evidence" value="ECO:0007669"/>
    <property type="project" value="UniProtKB-SubCell"/>
</dbReference>
<dbReference type="SMART" id="SM00387">
    <property type="entry name" value="HATPase_c"/>
    <property type="match status" value="1"/>
</dbReference>
<dbReference type="InterPro" id="IPR036097">
    <property type="entry name" value="HisK_dim/P_sf"/>
</dbReference>
<evidence type="ECO:0000256" key="7">
    <source>
        <dbReference type="ARBA" id="ARBA00022692"/>
    </source>
</evidence>
<dbReference type="Pfam" id="PF00672">
    <property type="entry name" value="HAMP"/>
    <property type="match status" value="1"/>
</dbReference>
<gene>
    <name evidence="17" type="ORF">IAA06_11340</name>
</gene>
<dbReference type="AlphaFoldDB" id="A0A9D2LTW8"/>
<evidence type="ECO:0000313" key="18">
    <source>
        <dbReference type="Proteomes" id="UP000823842"/>
    </source>
</evidence>
<dbReference type="InterPro" id="IPR003594">
    <property type="entry name" value="HATPase_dom"/>
</dbReference>
<dbReference type="SUPFAM" id="SSF55874">
    <property type="entry name" value="ATPase domain of HSP90 chaperone/DNA topoisomerase II/histidine kinase"/>
    <property type="match status" value="1"/>
</dbReference>
<comment type="catalytic activity">
    <reaction evidence="1">
        <text>ATP + protein L-histidine = ADP + protein N-phospho-L-histidine.</text>
        <dbReference type="EC" id="2.7.13.3"/>
    </reaction>
</comment>
<accession>A0A9D2LTW8</accession>
<evidence type="ECO:0000256" key="10">
    <source>
        <dbReference type="ARBA" id="ARBA00022840"/>
    </source>
</evidence>
<evidence type="ECO:0000256" key="4">
    <source>
        <dbReference type="ARBA" id="ARBA00022475"/>
    </source>
</evidence>
<dbReference type="InterPro" id="IPR005467">
    <property type="entry name" value="His_kinase_dom"/>
</dbReference>
<dbReference type="Proteomes" id="UP000823842">
    <property type="component" value="Unassembled WGS sequence"/>
</dbReference>
<keyword evidence="10" id="KW-0067">ATP-binding</keyword>
<dbReference type="PANTHER" id="PTHR45528:SF1">
    <property type="entry name" value="SENSOR HISTIDINE KINASE CPXA"/>
    <property type="match status" value="1"/>
</dbReference>
<evidence type="ECO:0000256" key="3">
    <source>
        <dbReference type="ARBA" id="ARBA00012438"/>
    </source>
</evidence>
<evidence type="ECO:0000256" key="11">
    <source>
        <dbReference type="ARBA" id="ARBA00022989"/>
    </source>
</evidence>
<sequence length="459" mass="52468">MKKLPLKWKLTILYAVFMILMTALMLGILFSLSSSEILSSVEQDLEKQVFEAFDDIKWDGSRLEIDKDFYDVENGIYLSAYDEAENLIGGRIPYEFTQEVPLAEGMKRLTQGGIQWYVWDAASDFQEYGRVYVRGIASITEAESSLKVTLRLSIILFPLLVILAAFLGYFFVNRTLRPVAQITDTARAIYKEKDLSKRIGLTGEKNELYQMAETFDLMLESVEKAFEKEKQFTSDASHELRTPVTVILSQCEYLLEDEKLGENERISVEAIQRKAQNMAKMIAQLLFLSRTDQNRQTLHKEWLDLSLLTEMAVEEQEEIARKKEIRIETDIQEQIYGYVDETLFIRLWMNLIGNGITYGKEKGWLKVSLKKKDGILKGVVEDNGIGITKEQFPHIWERFYQADASRSGREDSGSGLGLPMVKWIVEAHGGEISAESQYGVGSRFGFCIPVEEKDVPLGK</sequence>
<feature type="transmembrane region" description="Helical" evidence="14">
    <location>
        <begin position="152"/>
        <end position="172"/>
    </location>
</feature>
<dbReference type="SUPFAM" id="SSF47384">
    <property type="entry name" value="Homodimeric domain of signal transducing histidine kinase"/>
    <property type="match status" value="1"/>
</dbReference>
<keyword evidence="12" id="KW-0902">Two-component regulatory system</keyword>
<comment type="caution">
    <text evidence="17">The sequence shown here is derived from an EMBL/GenBank/DDBJ whole genome shotgun (WGS) entry which is preliminary data.</text>
</comment>
<feature type="domain" description="Histidine kinase" evidence="15">
    <location>
        <begin position="235"/>
        <end position="452"/>
    </location>
</feature>
<evidence type="ECO:0000256" key="9">
    <source>
        <dbReference type="ARBA" id="ARBA00022777"/>
    </source>
</evidence>
<dbReference type="PROSITE" id="PS50885">
    <property type="entry name" value="HAMP"/>
    <property type="match status" value="1"/>
</dbReference>
<feature type="transmembrane region" description="Helical" evidence="14">
    <location>
        <begin position="12"/>
        <end position="32"/>
    </location>
</feature>
<dbReference type="InterPro" id="IPR003661">
    <property type="entry name" value="HisK_dim/P_dom"/>
</dbReference>
<keyword evidence="7 14" id="KW-0812">Transmembrane</keyword>
<dbReference type="GO" id="GO:0005524">
    <property type="term" value="F:ATP binding"/>
    <property type="evidence" value="ECO:0007669"/>
    <property type="project" value="UniProtKB-KW"/>
</dbReference>
<dbReference type="FunFam" id="1.10.287.130:FF:000001">
    <property type="entry name" value="Two-component sensor histidine kinase"/>
    <property type="match status" value="1"/>
</dbReference>
<dbReference type="SMART" id="SM00304">
    <property type="entry name" value="HAMP"/>
    <property type="match status" value="1"/>
</dbReference>
<dbReference type="EC" id="2.7.13.3" evidence="3"/>
<dbReference type="SUPFAM" id="SSF158472">
    <property type="entry name" value="HAMP domain-like"/>
    <property type="match status" value="1"/>
</dbReference>
<dbReference type="InterPro" id="IPR004358">
    <property type="entry name" value="Sig_transdc_His_kin-like_C"/>
</dbReference>
<keyword evidence="8" id="KW-0547">Nucleotide-binding</keyword>
<keyword evidence="9 17" id="KW-0418">Kinase</keyword>
<dbReference type="SMART" id="SM00388">
    <property type="entry name" value="HisKA"/>
    <property type="match status" value="1"/>
</dbReference>
<dbReference type="EMBL" id="DWYZ01000211">
    <property type="protein sequence ID" value="HJB29372.1"/>
    <property type="molecule type" value="Genomic_DNA"/>
</dbReference>
<evidence type="ECO:0000256" key="2">
    <source>
        <dbReference type="ARBA" id="ARBA00004651"/>
    </source>
</evidence>
<dbReference type="Gene3D" id="3.30.565.10">
    <property type="entry name" value="Histidine kinase-like ATPase, C-terminal domain"/>
    <property type="match status" value="1"/>
</dbReference>
<dbReference type="CDD" id="cd06225">
    <property type="entry name" value="HAMP"/>
    <property type="match status" value="1"/>
</dbReference>
<dbReference type="FunFam" id="3.30.565.10:FF:000006">
    <property type="entry name" value="Sensor histidine kinase WalK"/>
    <property type="match status" value="1"/>
</dbReference>
<dbReference type="CDD" id="cd00075">
    <property type="entry name" value="HATPase"/>
    <property type="match status" value="1"/>
</dbReference>
<reference evidence="17" key="2">
    <citation type="submission" date="2021-04" db="EMBL/GenBank/DDBJ databases">
        <authorList>
            <person name="Gilroy R."/>
        </authorList>
    </citation>
    <scope>NUCLEOTIDE SEQUENCE</scope>
    <source>
        <strain evidence="17">ChiSjej1B19-5720</strain>
    </source>
</reference>
<evidence type="ECO:0000256" key="6">
    <source>
        <dbReference type="ARBA" id="ARBA00022679"/>
    </source>
</evidence>
<dbReference type="Pfam" id="PF02518">
    <property type="entry name" value="HATPase_c"/>
    <property type="match status" value="1"/>
</dbReference>
<keyword evidence="6" id="KW-0808">Transferase</keyword>
<dbReference type="CDD" id="cd00082">
    <property type="entry name" value="HisKA"/>
    <property type="match status" value="1"/>
</dbReference>
<keyword evidence="13 14" id="KW-0472">Membrane</keyword>
<proteinExistence type="predicted"/>
<dbReference type="PANTHER" id="PTHR45528">
    <property type="entry name" value="SENSOR HISTIDINE KINASE CPXA"/>
    <property type="match status" value="1"/>
</dbReference>
<comment type="subcellular location">
    <subcellularLocation>
        <location evidence="2">Cell membrane</location>
        <topology evidence="2">Multi-pass membrane protein</topology>
    </subcellularLocation>
</comment>
<evidence type="ECO:0000256" key="8">
    <source>
        <dbReference type="ARBA" id="ARBA00022741"/>
    </source>
</evidence>
<dbReference type="Pfam" id="PF00512">
    <property type="entry name" value="HisKA"/>
    <property type="match status" value="1"/>
</dbReference>
<keyword evidence="5" id="KW-0597">Phosphoprotein</keyword>
<evidence type="ECO:0000256" key="14">
    <source>
        <dbReference type="SAM" id="Phobius"/>
    </source>
</evidence>
<organism evidence="17 18">
    <name type="scientific">Candidatus Blautia faecavium</name>
    <dbReference type="NCBI Taxonomy" id="2838487"/>
    <lineage>
        <taxon>Bacteria</taxon>
        <taxon>Bacillati</taxon>
        <taxon>Bacillota</taxon>
        <taxon>Clostridia</taxon>
        <taxon>Lachnospirales</taxon>
        <taxon>Lachnospiraceae</taxon>
        <taxon>Blautia</taxon>
    </lineage>
</organism>
<dbReference type="Gene3D" id="1.10.287.130">
    <property type="match status" value="1"/>
</dbReference>
<evidence type="ECO:0000256" key="1">
    <source>
        <dbReference type="ARBA" id="ARBA00000085"/>
    </source>
</evidence>
<dbReference type="PROSITE" id="PS50109">
    <property type="entry name" value="HIS_KIN"/>
    <property type="match status" value="1"/>
</dbReference>
<name>A0A9D2LTW8_9FIRM</name>
<dbReference type="InterPro" id="IPR036890">
    <property type="entry name" value="HATPase_C_sf"/>
</dbReference>
<evidence type="ECO:0000256" key="12">
    <source>
        <dbReference type="ARBA" id="ARBA00023012"/>
    </source>
</evidence>
<dbReference type="GO" id="GO:0000155">
    <property type="term" value="F:phosphorelay sensor kinase activity"/>
    <property type="evidence" value="ECO:0007669"/>
    <property type="project" value="InterPro"/>
</dbReference>